<dbReference type="RefSeq" id="WP_243539300.1">
    <property type="nucleotide sequence ID" value="NZ_CP093442.1"/>
</dbReference>
<feature type="chain" id="PRO_5045582456" evidence="1">
    <location>
        <begin position="21"/>
        <end position="316"/>
    </location>
</feature>
<dbReference type="Proteomes" id="UP000830116">
    <property type="component" value="Chromosome"/>
</dbReference>
<feature type="signal peptide" evidence="1">
    <location>
        <begin position="1"/>
        <end position="20"/>
    </location>
</feature>
<proteinExistence type="predicted"/>
<organism evidence="2 3">
    <name type="scientific">Bdellovibrio reynosensis</name>
    <dbReference type="NCBI Taxonomy" id="2835041"/>
    <lineage>
        <taxon>Bacteria</taxon>
        <taxon>Pseudomonadati</taxon>
        <taxon>Bdellovibrionota</taxon>
        <taxon>Bdellovibrionia</taxon>
        <taxon>Bdellovibrionales</taxon>
        <taxon>Pseudobdellovibrionaceae</taxon>
        <taxon>Bdellovibrio</taxon>
    </lineage>
</organism>
<keyword evidence="1" id="KW-0732">Signal</keyword>
<evidence type="ECO:0000313" key="3">
    <source>
        <dbReference type="Proteomes" id="UP000830116"/>
    </source>
</evidence>
<accession>A0ABY4CEF3</accession>
<reference evidence="2" key="1">
    <citation type="submission" date="2022-03" db="EMBL/GenBank/DDBJ databases">
        <title>Genome Identification and Characterization of new species Bdellovibrio reynosense LBG001 sp. nov. from a Mexico soil sample.</title>
        <authorList>
            <person name="Camilli A."/>
            <person name="Ajao Y."/>
            <person name="Guo X."/>
        </authorList>
    </citation>
    <scope>NUCLEOTIDE SEQUENCE</scope>
    <source>
        <strain evidence="2">LBG001</strain>
    </source>
</reference>
<gene>
    <name evidence="2" type="ORF">MNR06_04800</name>
</gene>
<keyword evidence="3" id="KW-1185">Reference proteome</keyword>
<protein>
    <submittedName>
        <fullName evidence="2">Uncharacterized protein</fullName>
    </submittedName>
</protein>
<sequence>MNLNKYLAFFLLVFTLNGQAFELTTGLTPPKQQKTFLGLSGIFYEASDFPLATAQTKIESLDLSAPVYKTDLESYTVTANFSQFSITPQQSSFAHLYDVKIGAGYTRVVDEQRMWSVFARYGSASDRPFESADVSTLGVTGFYSVPSDDPAGKWLLLVDYSNNRPILNNIPLPGFAYFYTPSKEFRAVLGIPFASINWTYAEKYSLEVFTLVPWILKVSTSYAVTPFAKLYTGFNFSQSTYYLYGREDKEERLFYDDKKVFVGLKSPVSQTIFADLELGYAFDRAFFEAENYEVSPDEETKIGNAAYGRLSLRFIL</sequence>
<dbReference type="EMBL" id="CP093442">
    <property type="protein sequence ID" value="UOF02267.1"/>
    <property type="molecule type" value="Genomic_DNA"/>
</dbReference>
<name>A0ABY4CEF3_9BACT</name>
<evidence type="ECO:0000313" key="2">
    <source>
        <dbReference type="EMBL" id="UOF02267.1"/>
    </source>
</evidence>
<evidence type="ECO:0000256" key="1">
    <source>
        <dbReference type="SAM" id="SignalP"/>
    </source>
</evidence>